<dbReference type="GO" id="GO:0005484">
    <property type="term" value="F:SNAP receptor activity"/>
    <property type="evidence" value="ECO:0007669"/>
    <property type="project" value="InterPro"/>
</dbReference>
<dbReference type="Proteomes" id="UP001465755">
    <property type="component" value="Unassembled WGS sequence"/>
</dbReference>
<evidence type="ECO:0000256" key="9">
    <source>
        <dbReference type="ARBA" id="ARBA00037934"/>
    </source>
</evidence>
<feature type="transmembrane region" description="Helical" evidence="12">
    <location>
        <begin position="437"/>
        <end position="458"/>
    </location>
</feature>
<evidence type="ECO:0000259" key="14">
    <source>
        <dbReference type="Pfam" id="PF15025"/>
    </source>
</evidence>
<comment type="similarity">
    <text evidence="9">Belongs to the SEC20 family.</text>
</comment>
<comment type="caution">
    <text evidence="15">The sequence shown here is derived from an EMBL/GenBank/DDBJ whole genome shotgun (WGS) entry which is preliminary data.</text>
</comment>
<keyword evidence="6 12" id="KW-1133">Transmembrane helix</keyword>
<dbReference type="GO" id="GO:0006890">
    <property type="term" value="P:retrograde vesicle-mediated transport, Golgi to endoplasmic reticulum"/>
    <property type="evidence" value="ECO:0007669"/>
    <property type="project" value="InterPro"/>
</dbReference>
<reference evidence="15 16" key="1">
    <citation type="journal article" date="2024" name="Nat. Commun.">
        <title>Phylogenomics reveals the evolutionary origins of lichenization in chlorophyte algae.</title>
        <authorList>
            <person name="Puginier C."/>
            <person name="Libourel C."/>
            <person name="Otte J."/>
            <person name="Skaloud P."/>
            <person name="Haon M."/>
            <person name="Grisel S."/>
            <person name="Petersen M."/>
            <person name="Berrin J.G."/>
            <person name="Delaux P.M."/>
            <person name="Dal Grande F."/>
            <person name="Keller J."/>
        </authorList>
    </citation>
    <scope>NUCLEOTIDE SEQUENCE [LARGE SCALE GENOMIC DNA]</scope>
    <source>
        <strain evidence="15 16">SAG 2036</strain>
    </source>
</reference>
<keyword evidence="16" id="KW-1185">Reference proteome</keyword>
<feature type="domain" description="Sec20 C-terminal" evidence="13">
    <location>
        <begin position="373"/>
        <end position="461"/>
    </location>
</feature>
<evidence type="ECO:0000256" key="3">
    <source>
        <dbReference type="ARBA" id="ARBA00022692"/>
    </source>
</evidence>
<feature type="coiled-coil region" evidence="10">
    <location>
        <begin position="287"/>
        <end position="348"/>
    </location>
</feature>
<protein>
    <submittedName>
        <fullName evidence="15">Uncharacterized protein</fullName>
    </submittedName>
</protein>
<dbReference type="Pfam" id="PF03908">
    <property type="entry name" value="Sec20"/>
    <property type="match status" value="1"/>
</dbReference>
<dbReference type="GO" id="GO:0031201">
    <property type="term" value="C:SNARE complex"/>
    <property type="evidence" value="ECO:0007669"/>
    <property type="project" value="TreeGrafter"/>
</dbReference>
<evidence type="ECO:0000313" key="16">
    <source>
        <dbReference type="Proteomes" id="UP001465755"/>
    </source>
</evidence>
<evidence type="ECO:0000256" key="7">
    <source>
        <dbReference type="ARBA" id="ARBA00023054"/>
    </source>
</evidence>
<feature type="compositionally biased region" description="Low complexity" evidence="11">
    <location>
        <begin position="534"/>
        <end position="556"/>
    </location>
</feature>
<evidence type="ECO:0000256" key="4">
    <source>
        <dbReference type="ARBA" id="ARBA00022824"/>
    </source>
</evidence>
<name>A0AAW1NWH2_9CHLO</name>
<keyword evidence="2" id="KW-0813">Transport</keyword>
<dbReference type="Pfam" id="PF15025">
    <property type="entry name" value="C5orf34-like_N"/>
    <property type="match status" value="1"/>
</dbReference>
<dbReference type="AlphaFoldDB" id="A0AAW1NWH2"/>
<evidence type="ECO:0000256" key="6">
    <source>
        <dbReference type="ARBA" id="ARBA00022989"/>
    </source>
</evidence>
<feature type="domain" description="C5orf34-like N-terminal" evidence="14">
    <location>
        <begin position="13"/>
        <end position="73"/>
    </location>
</feature>
<keyword evidence="4" id="KW-0256">Endoplasmic reticulum</keyword>
<accession>A0AAW1NWH2</accession>
<dbReference type="GO" id="GO:0005789">
    <property type="term" value="C:endoplasmic reticulum membrane"/>
    <property type="evidence" value="ECO:0007669"/>
    <property type="project" value="UniProtKB-SubCell"/>
</dbReference>
<evidence type="ECO:0000313" key="15">
    <source>
        <dbReference type="EMBL" id="KAK9801911.1"/>
    </source>
</evidence>
<evidence type="ECO:0000256" key="5">
    <source>
        <dbReference type="ARBA" id="ARBA00022892"/>
    </source>
</evidence>
<dbReference type="InterPro" id="IPR005606">
    <property type="entry name" value="Sec20"/>
</dbReference>
<feature type="region of interest" description="Disordered" evidence="11">
    <location>
        <begin position="499"/>
        <end position="564"/>
    </location>
</feature>
<sequence>MVIADNSVDLSTIVVTTEGCLKAQYADGAILTLSQHADTFAVTEHGGKRIQQLSRFAVHKYLPKLSIALEFRNLHLDEPAFHKRAARADAQQFAAGHAISLQQSSADAVPLPSEDPWWQEANCSLLPRRQVVHFQWTPEATYQYIQHTQEVEAWIHADDSCLRTEQHGKSLRHHRSGHEEPSTFAADVVPSHAWDADGRPCYPLAPIASHACMLREVCSALSRTKAHSQGGWADTKAEQPQDGLQELHEKRMREAMDLAGRIEALALGPAVGVAALNADVTKGMTGLRAKHRELELVAEELDSLKQQDQLRDELHACQRAYDELQRRLREANQKVRQGAERAALAERRALLAGADPLRGQLKLQSEDQAEDAAQDVTSSLQRTRQVLAQEIEHTGTALEAMATSHTTLGATTTQYGTQADSLKSSHGLLSTMRWHAILDWLVLWGGIAFFSLVVLYILQKRALYFVPSALKPSWGGFLGKGASELSPAAVDVGITDGGSVADSQPWAPQTEGEFNGAADSGFGDHADEPALQGAARDAATQTPATPASPARGAAASEHVRADYE</sequence>
<evidence type="ECO:0000256" key="12">
    <source>
        <dbReference type="SAM" id="Phobius"/>
    </source>
</evidence>
<evidence type="ECO:0000256" key="11">
    <source>
        <dbReference type="SAM" id="MobiDB-lite"/>
    </source>
</evidence>
<evidence type="ECO:0000256" key="1">
    <source>
        <dbReference type="ARBA" id="ARBA00004163"/>
    </source>
</evidence>
<dbReference type="InterPro" id="IPR056173">
    <property type="entry name" value="Sec20_C"/>
</dbReference>
<keyword evidence="8 12" id="KW-0472">Membrane</keyword>
<keyword evidence="3 12" id="KW-0812">Transmembrane</keyword>
<organism evidence="15 16">
    <name type="scientific">Symbiochloris irregularis</name>
    <dbReference type="NCBI Taxonomy" id="706552"/>
    <lineage>
        <taxon>Eukaryota</taxon>
        <taxon>Viridiplantae</taxon>
        <taxon>Chlorophyta</taxon>
        <taxon>core chlorophytes</taxon>
        <taxon>Trebouxiophyceae</taxon>
        <taxon>Trebouxiales</taxon>
        <taxon>Trebouxiaceae</taxon>
        <taxon>Symbiochloris</taxon>
    </lineage>
</organism>
<evidence type="ECO:0000259" key="13">
    <source>
        <dbReference type="Pfam" id="PF03908"/>
    </source>
</evidence>
<gene>
    <name evidence="15" type="ORF">WJX73_002481</name>
</gene>
<keyword evidence="5" id="KW-0931">ER-Golgi transport</keyword>
<evidence type="ECO:0000256" key="8">
    <source>
        <dbReference type="ARBA" id="ARBA00023136"/>
    </source>
</evidence>
<dbReference type="PANTHER" id="PTHR12825">
    <property type="entry name" value="BNIP1-RELATED"/>
    <property type="match status" value="1"/>
</dbReference>
<dbReference type="EMBL" id="JALJOQ010000074">
    <property type="protein sequence ID" value="KAK9801911.1"/>
    <property type="molecule type" value="Genomic_DNA"/>
</dbReference>
<evidence type="ECO:0000256" key="10">
    <source>
        <dbReference type="SAM" id="Coils"/>
    </source>
</evidence>
<keyword evidence="7 10" id="KW-0175">Coiled coil</keyword>
<proteinExistence type="inferred from homology"/>
<evidence type="ECO:0000256" key="2">
    <source>
        <dbReference type="ARBA" id="ARBA00022448"/>
    </source>
</evidence>
<comment type="subcellular location">
    <subcellularLocation>
        <location evidence="1">Endoplasmic reticulum membrane</location>
        <topology evidence="1">Single-pass type IV membrane protein</topology>
    </subcellularLocation>
</comment>
<dbReference type="PANTHER" id="PTHR12825:SF0">
    <property type="entry name" value="VESICLE TRANSPORT PROTEIN SEC20"/>
    <property type="match status" value="1"/>
</dbReference>
<dbReference type="InterPro" id="IPR027830">
    <property type="entry name" value="C5orf34-like_N"/>
</dbReference>